<keyword evidence="3" id="KW-1185">Reference proteome</keyword>
<dbReference type="EMBL" id="CP020477">
    <property type="protein sequence ID" value="ARM77170.1"/>
    <property type="molecule type" value="Genomic_DNA"/>
</dbReference>
<accession>A0A1W6K3U1</accession>
<evidence type="ECO:0000313" key="3">
    <source>
        <dbReference type="Proteomes" id="UP000193404"/>
    </source>
</evidence>
<reference evidence="2 3" key="1">
    <citation type="submission" date="2017-03" db="EMBL/GenBank/DDBJ databases">
        <title>Sulfur activation and transportation mechanism of thermophilic Archaea Acidianus manzaensis YN-25.</title>
        <authorList>
            <person name="Ma Y."/>
            <person name="Yang Y."/>
            <person name="Xia J."/>
        </authorList>
    </citation>
    <scope>NUCLEOTIDE SEQUENCE [LARGE SCALE GENOMIC DNA]</scope>
    <source>
        <strain evidence="2 3">YN-25</strain>
    </source>
</reference>
<feature type="transmembrane region" description="Helical" evidence="1">
    <location>
        <begin position="27"/>
        <end position="51"/>
    </location>
</feature>
<dbReference type="GeneID" id="41591480"/>
<keyword evidence="1" id="KW-1133">Transmembrane helix</keyword>
<dbReference type="KEGG" id="aman:B6F84_11110"/>
<sequence length="82" mass="8918">MTLSQFVNETSKVLGHINFSVSSVSDILIVVGLIIGFIVIISAFAYGMFKLAKAVPNMSVKQFILFLVVLSIVLIMIGIFLP</sequence>
<organism evidence="2 3">
    <name type="scientific">Acidianus manzaensis</name>
    <dbReference type="NCBI Taxonomy" id="282676"/>
    <lineage>
        <taxon>Archaea</taxon>
        <taxon>Thermoproteota</taxon>
        <taxon>Thermoprotei</taxon>
        <taxon>Sulfolobales</taxon>
        <taxon>Sulfolobaceae</taxon>
        <taxon>Acidianus</taxon>
    </lineage>
</organism>
<dbReference type="Proteomes" id="UP000193404">
    <property type="component" value="Chromosome"/>
</dbReference>
<dbReference type="AlphaFoldDB" id="A0A1W6K3U1"/>
<gene>
    <name evidence="2" type="ORF">B6F84_11110</name>
</gene>
<keyword evidence="1" id="KW-0472">Membrane</keyword>
<protein>
    <submittedName>
        <fullName evidence="2">Uncharacterized protein</fullName>
    </submittedName>
</protein>
<dbReference type="RefSeq" id="WP_148692910.1">
    <property type="nucleotide sequence ID" value="NZ_CP020477.1"/>
</dbReference>
<evidence type="ECO:0000256" key="1">
    <source>
        <dbReference type="SAM" id="Phobius"/>
    </source>
</evidence>
<keyword evidence="1" id="KW-0812">Transmembrane</keyword>
<name>A0A1W6K3U1_9CREN</name>
<dbReference type="STRING" id="282676.B6F84_11110"/>
<proteinExistence type="predicted"/>
<feature type="transmembrane region" description="Helical" evidence="1">
    <location>
        <begin position="63"/>
        <end position="81"/>
    </location>
</feature>
<evidence type="ECO:0000313" key="2">
    <source>
        <dbReference type="EMBL" id="ARM77170.1"/>
    </source>
</evidence>